<dbReference type="Pfam" id="PF07885">
    <property type="entry name" value="Ion_trans_2"/>
    <property type="match status" value="1"/>
</dbReference>
<protein>
    <submittedName>
        <fullName evidence="3">Potassium channel family protein</fullName>
    </submittedName>
</protein>
<keyword evidence="1" id="KW-1133">Transmembrane helix</keyword>
<dbReference type="InterPro" id="IPR050721">
    <property type="entry name" value="Trk_Ktr_HKT_K-transport"/>
</dbReference>
<evidence type="ECO:0000313" key="3">
    <source>
        <dbReference type="EMBL" id="MCU9840093.1"/>
    </source>
</evidence>
<dbReference type="EMBL" id="JAOVQN010000028">
    <property type="protein sequence ID" value="MCU9840093.1"/>
    <property type="molecule type" value="Genomic_DNA"/>
</dbReference>
<proteinExistence type="predicted"/>
<feature type="transmembrane region" description="Helical" evidence="1">
    <location>
        <begin position="101"/>
        <end position="122"/>
    </location>
</feature>
<feature type="transmembrane region" description="Helical" evidence="1">
    <location>
        <begin position="45"/>
        <end position="61"/>
    </location>
</feature>
<evidence type="ECO:0000256" key="1">
    <source>
        <dbReference type="SAM" id="Phobius"/>
    </source>
</evidence>
<dbReference type="GO" id="GO:0034220">
    <property type="term" value="P:monoatomic ion transmembrane transport"/>
    <property type="evidence" value="ECO:0007669"/>
    <property type="project" value="UniProtKB-KW"/>
</dbReference>
<dbReference type="RefSeq" id="WP_263389978.1">
    <property type="nucleotide sequence ID" value="NZ_JAOVQN010000028.1"/>
</dbReference>
<keyword evidence="1" id="KW-0472">Membrane</keyword>
<dbReference type="InterPro" id="IPR013099">
    <property type="entry name" value="K_chnl_dom"/>
</dbReference>
<dbReference type="Proteomes" id="UP001321014">
    <property type="component" value="Unassembled WGS sequence"/>
</dbReference>
<organism evidence="3 4">
    <name type="scientific">Ruegeria marisflavi</name>
    <dbReference type="NCBI Taxonomy" id="2984152"/>
    <lineage>
        <taxon>Bacteria</taxon>
        <taxon>Pseudomonadati</taxon>
        <taxon>Pseudomonadota</taxon>
        <taxon>Alphaproteobacteria</taxon>
        <taxon>Rhodobacterales</taxon>
        <taxon>Roseobacteraceae</taxon>
        <taxon>Ruegeria</taxon>
    </lineage>
</organism>
<keyword evidence="4" id="KW-1185">Reference proteome</keyword>
<keyword evidence="3" id="KW-0813">Transport</keyword>
<accession>A0ABT2WW10</accession>
<gene>
    <name evidence="3" type="ORF">OEZ49_20210</name>
</gene>
<dbReference type="Gene3D" id="1.10.287.70">
    <property type="match status" value="1"/>
</dbReference>
<comment type="caution">
    <text evidence="3">The sequence shown here is derived from an EMBL/GenBank/DDBJ whole genome shotgun (WGS) entry which is preliminary data.</text>
</comment>
<evidence type="ECO:0000313" key="4">
    <source>
        <dbReference type="Proteomes" id="UP001321014"/>
    </source>
</evidence>
<evidence type="ECO:0000259" key="2">
    <source>
        <dbReference type="Pfam" id="PF07885"/>
    </source>
</evidence>
<keyword evidence="3" id="KW-0407">Ion channel</keyword>
<name>A0ABT2WW10_9RHOB</name>
<sequence>MRKFPSRLTDHRPEEPVDRMLSFALTVVRLLKALVRSWSDETFRATFAVAMIMLLSGSVFYRQVEGWSWIDSLYFSVTTMSTVGFGDLSPTTSAAKLFTVFYIFAGVGIFVALFAQLARALIRYDPGKKDGP</sequence>
<keyword evidence="3" id="KW-0406">Ion transport</keyword>
<keyword evidence="1" id="KW-0812">Transmembrane</keyword>
<dbReference type="SUPFAM" id="SSF81324">
    <property type="entry name" value="Voltage-gated potassium channels"/>
    <property type="match status" value="1"/>
</dbReference>
<feature type="domain" description="Potassium channel" evidence="2">
    <location>
        <begin position="50"/>
        <end position="122"/>
    </location>
</feature>
<reference evidence="3 4" key="1">
    <citation type="submission" date="2022-10" db="EMBL/GenBank/DDBJ databases">
        <title>Ruegeria sp. nov., isolated from ocean surface water.</title>
        <authorList>
            <person name="He W."/>
            <person name="Wang L."/>
            <person name="Zhang D.-F."/>
        </authorList>
    </citation>
    <scope>NUCLEOTIDE SEQUENCE [LARGE SCALE GENOMIC DNA]</scope>
    <source>
        <strain evidence="3 4">WL0004</strain>
    </source>
</reference>
<dbReference type="PANTHER" id="PTHR43833">
    <property type="entry name" value="POTASSIUM CHANNEL PROTEIN 2-RELATED-RELATED"/>
    <property type="match status" value="1"/>
</dbReference>